<dbReference type="OrthoDB" id="5625447at2"/>
<accession>A0A225NFS4</accession>
<name>A0A225NFS4_9RHOB</name>
<comment type="caution">
    <text evidence="1">The sequence shown here is derived from an EMBL/GenBank/DDBJ whole genome shotgun (WGS) entry which is preliminary data.</text>
</comment>
<evidence type="ECO:0000313" key="2">
    <source>
        <dbReference type="Proteomes" id="UP000215377"/>
    </source>
</evidence>
<dbReference type="Proteomes" id="UP000215377">
    <property type="component" value="Unassembled WGS sequence"/>
</dbReference>
<gene>
    <name evidence="1" type="ORF">ATO3_17800</name>
</gene>
<dbReference type="AlphaFoldDB" id="A0A225NFS4"/>
<proteinExistence type="predicted"/>
<keyword evidence="2" id="KW-1185">Reference proteome</keyword>
<evidence type="ECO:0000313" key="1">
    <source>
        <dbReference type="EMBL" id="OWU71661.1"/>
    </source>
</evidence>
<dbReference type="EMBL" id="AQQR01000008">
    <property type="protein sequence ID" value="OWU71661.1"/>
    <property type="molecule type" value="Genomic_DNA"/>
</dbReference>
<organism evidence="1 2">
    <name type="scientific">Marinibacterium profundimaris</name>
    <dbReference type="NCBI Taxonomy" id="1679460"/>
    <lineage>
        <taxon>Bacteria</taxon>
        <taxon>Pseudomonadati</taxon>
        <taxon>Pseudomonadota</taxon>
        <taxon>Alphaproteobacteria</taxon>
        <taxon>Rhodobacterales</taxon>
        <taxon>Paracoccaceae</taxon>
        <taxon>Marinibacterium</taxon>
    </lineage>
</organism>
<protein>
    <submittedName>
        <fullName evidence="1">Uncharacterized protein</fullName>
    </submittedName>
</protein>
<reference evidence="1 2" key="1">
    <citation type="submission" date="2013-04" db="EMBL/GenBank/DDBJ databases">
        <title>Oceanicola sp. 22II1-22F33 Genome Sequencing.</title>
        <authorList>
            <person name="Lai Q."/>
            <person name="Li G."/>
            <person name="Shao Z."/>
        </authorList>
    </citation>
    <scope>NUCLEOTIDE SEQUENCE [LARGE SCALE GENOMIC DNA]</scope>
    <source>
        <strain evidence="1 2">22II1-22F33</strain>
    </source>
</reference>
<dbReference type="RefSeq" id="WP_088651250.1">
    <property type="nucleotide sequence ID" value="NZ_AQQR01000008.1"/>
</dbReference>
<sequence length="93" mass="10334">MMTIDDMRDVTGLSREEVSQLAGHDHLADIAAALLGEYFMHMHKGASEVQRMICGDMREALRAGNLDHARVLFTTLQDFVEEYPETILSAAPA</sequence>